<evidence type="ECO:0000256" key="5">
    <source>
        <dbReference type="ARBA" id="ARBA00022840"/>
    </source>
</evidence>
<keyword evidence="6" id="KW-0206">Cytoskeleton</keyword>
<evidence type="ECO:0000256" key="7">
    <source>
        <dbReference type="ARBA" id="ARBA00023235"/>
    </source>
</evidence>
<evidence type="ECO:0000256" key="2">
    <source>
        <dbReference type="ARBA" id="ARBA00022490"/>
    </source>
</evidence>
<dbReference type="GO" id="GO:0005524">
    <property type="term" value="F:ATP binding"/>
    <property type="evidence" value="ECO:0007669"/>
    <property type="project" value="UniProtKB-KW"/>
</dbReference>
<evidence type="ECO:0000256" key="6">
    <source>
        <dbReference type="ARBA" id="ARBA00023212"/>
    </source>
</evidence>
<evidence type="ECO:0000256" key="1">
    <source>
        <dbReference type="ARBA" id="ARBA00004186"/>
    </source>
</evidence>
<keyword evidence="2" id="KW-0963">Cytoplasm</keyword>
<evidence type="ECO:0000256" key="4">
    <source>
        <dbReference type="ARBA" id="ARBA00022741"/>
    </source>
</evidence>
<dbReference type="Proteomes" id="UP001642360">
    <property type="component" value="Unassembled WGS sequence"/>
</dbReference>
<keyword evidence="9" id="KW-1185">Reference proteome</keyword>
<dbReference type="GO" id="GO:0005874">
    <property type="term" value="C:microtubule"/>
    <property type="evidence" value="ECO:0007669"/>
    <property type="project" value="UniProtKB-KW"/>
</dbReference>
<evidence type="ECO:0000256" key="3">
    <source>
        <dbReference type="ARBA" id="ARBA00022701"/>
    </source>
</evidence>
<dbReference type="AlphaFoldDB" id="A0ABC8SDU2"/>
<keyword evidence="5" id="KW-0067">ATP-binding</keyword>
<dbReference type="Gene3D" id="1.10.8.60">
    <property type="match status" value="1"/>
</dbReference>
<comment type="subcellular location">
    <subcellularLocation>
        <location evidence="1">Cytoplasm</location>
        <location evidence="1">Cytoskeleton</location>
        <location evidence="1">Spindle</location>
    </subcellularLocation>
</comment>
<dbReference type="PANTHER" id="PTHR23074">
    <property type="entry name" value="AAA DOMAIN-CONTAINING"/>
    <property type="match status" value="1"/>
</dbReference>
<dbReference type="EMBL" id="CAUOFW020002693">
    <property type="protein sequence ID" value="CAK9155361.1"/>
    <property type="molecule type" value="Genomic_DNA"/>
</dbReference>
<evidence type="ECO:0000313" key="8">
    <source>
        <dbReference type="EMBL" id="CAK9155361.1"/>
    </source>
</evidence>
<keyword evidence="7" id="KW-0413">Isomerase</keyword>
<dbReference type="GO" id="GO:0005819">
    <property type="term" value="C:spindle"/>
    <property type="evidence" value="ECO:0007669"/>
    <property type="project" value="UniProtKB-SubCell"/>
</dbReference>
<comment type="caution">
    <text evidence="8">The sequence shown here is derived from an EMBL/GenBank/DDBJ whole genome shotgun (WGS) entry which is preliminary data.</text>
</comment>
<dbReference type="Gene3D" id="3.40.50.300">
    <property type="entry name" value="P-loop containing nucleotide triphosphate hydrolases"/>
    <property type="match status" value="1"/>
</dbReference>
<reference evidence="8 9" key="1">
    <citation type="submission" date="2024-02" db="EMBL/GenBank/DDBJ databases">
        <authorList>
            <person name="Vignale AGUSTIN F."/>
            <person name="Sosa J E."/>
            <person name="Modenutti C."/>
        </authorList>
    </citation>
    <scope>NUCLEOTIDE SEQUENCE [LARGE SCALE GENOMIC DNA]</scope>
</reference>
<protein>
    <submittedName>
        <fullName evidence="8">Uncharacterized protein</fullName>
    </submittedName>
</protein>
<dbReference type="PANTHER" id="PTHR23074:SF78">
    <property type="entry name" value="KATANIN P60 ATPASE-CONTAINING SUBUNIT A-LIKE 2"/>
    <property type="match status" value="1"/>
</dbReference>
<gene>
    <name evidence="8" type="ORF">ILEXP_LOCUS23769</name>
</gene>
<proteinExistence type="predicted"/>
<dbReference type="InterPro" id="IPR027417">
    <property type="entry name" value="P-loop_NTPase"/>
</dbReference>
<dbReference type="GO" id="GO:0016853">
    <property type="term" value="F:isomerase activity"/>
    <property type="evidence" value="ECO:0007669"/>
    <property type="project" value="UniProtKB-KW"/>
</dbReference>
<keyword evidence="3" id="KW-0493">Microtubule</keyword>
<organism evidence="8 9">
    <name type="scientific">Ilex paraguariensis</name>
    <name type="common">yerba mate</name>
    <dbReference type="NCBI Taxonomy" id="185542"/>
    <lineage>
        <taxon>Eukaryota</taxon>
        <taxon>Viridiplantae</taxon>
        <taxon>Streptophyta</taxon>
        <taxon>Embryophyta</taxon>
        <taxon>Tracheophyta</taxon>
        <taxon>Spermatophyta</taxon>
        <taxon>Magnoliopsida</taxon>
        <taxon>eudicotyledons</taxon>
        <taxon>Gunneridae</taxon>
        <taxon>Pentapetalae</taxon>
        <taxon>asterids</taxon>
        <taxon>campanulids</taxon>
        <taxon>Aquifoliales</taxon>
        <taxon>Aquifoliaceae</taxon>
        <taxon>Ilex</taxon>
    </lineage>
</organism>
<sequence length="126" mass="14551">MLRCLKKRILVPLLEPNAREAMFEKLLSSALGEKKLPYDLLVERTQGYSRSNIRLVCKEATMQPLGRTMAFLEENQELVPEEELPIVGPITREDIEMALKNTRPSTHLHAHRYEKFNADYGSQILQ</sequence>
<accession>A0ABC8SDU2</accession>
<name>A0ABC8SDU2_9AQUA</name>
<evidence type="ECO:0000313" key="9">
    <source>
        <dbReference type="Proteomes" id="UP001642360"/>
    </source>
</evidence>
<keyword evidence="4" id="KW-0547">Nucleotide-binding</keyword>
<dbReference type="InterPro" id="IPR050304">
    <property type="entry name" value="MT-severing_AAA_ATPase"/>
</dbReference>